<feature type="compositionally biased region" description="Basic and acidic residues" evidence="1">
    <location>
        <begin position="106"/>
        <end position="123"/>
    </location>
</feature>
<evidence type="ECO:0000313" key="3">
    <source>
        <dbReference type="EMBL" id="CAE0444119.1"/>
    </source>
</evidence>
<name>A0A7S3PMC0_9STRA</name>
<evidence type="ECO:0000256" key="1">
    <source>
        <dbReference type="SAM" id="MobiDB-lite"/>
    </source>
</evidence>
<gene>
    <name evidence="3" type="ORF">ASTO00021_LOCUS14172</name>
</gene>
<proteinExistence type="predicted"/>
<dbReference type="AlphaFoldDB" id="A0A7S3PMC0"/>
<sequence length="477" mass="55237">MSSFRNTFVFFFSVFIIGVFLLFSVRYNPELSVRSTEVGSKLKLIGDRNSSELLLRLQEIKSLLETRLDVVANTVLSRLDDFEERLDSQIGSRLGNLEKKLDNDLLKRKRMSTNEKPKPESIERTSSSSTNSTYDIHFQKIIAAQLKARKPRVAFCMSGAIRAGASPFVYENIKTNIDHAVGNGTAYLIMVVKNERDERLLKYSRKRLTEDDLKPAVDHLKPLYWRILPDTSDELNPRDLINKACGRSNKYGMAEQIWPQLFGWKQVYLIHINCTRSKLYIYIILNCITLLKLIIRYCICVIMNSRQCYEEVERQEFELGFKFDWVVRIRPDVVYLSPIYAIQSLDPNLVTFSGIFNNGSAVSDKIWYAPRRYAEAVFSTVDRYFHIPKHEWKDTKALTEACKESHLNPEMALASRMKSKKIPYGATNEKILTVIVRVRSDGVCFPDCMRISRRRICDEFAAKAEPYCNSTDLYRPK</sequence>
<protein>
    <submittedName>
        <fullName evidence="3">Uncharacterized protein</fullName>
    </submittedName>
</protein>
<organism evidence="3">
    <name type="scientific">Aplanochytrium stocchinoi</name>
    <dbReference type="NCBI Taxonomy" id="215587"/>
    <lineage>
        <taxon>Eukaryota</taxon>
        <taxon>Sar</taxon>
        <taxon>Stramenopiles</taxon>
        <taxon>Bigyra</taxon>
        <taxon>Labyrinthulomycetes</taxon>
        <taxon>Thraustochytrida</taxon>
        <taxon>Thraustochytriidae</taxon>
        <taxon>Aplanochytrium</taxon>
    </lineage>
</organism>
<feature type="transmembrane region" description="Helical" evidence="2">
    <location>
        <begin position="7"/>
        <end position="27"/>
    </location>
</feature>
<keyword evidence="2" id="KW-0472">Membrane</keyword>
<feature type="region of interest" description="Disordered" evidence="1">
    <location>
        <begin position="106"/>
        <end position="130"/>
    </location>
</feature>
<reference evidence="3" key="1">
    <citation type="submission" date="2021-01" db="EMBL/GenBank/DDBJ databases">
        <authorList>
            <person name="Corre E."/>
            <person name="Pelletier E."/>
            <person name="Niang G."/>
            <person name="Scheremetjew M."/>
            <person name="Finn R."/>
            <person name="Kale V."/>
            <person name="Holt S."/>
            <person name="Cochrane G."/>
            <person name="Meng A."/>
            <person name="Brown T."/>
            <person name="Cohen L."/>
        </authorList>
    </citation>
    <scope>NUCLEOTIDE SEQUENCE</scope>
    <source>
        <strain evidence="3">GSBS06</strain>
    </source>
</reference>
<evidence type="ECO:0000256" key="2">
    <source>
        <dbReference type="SAM" id="Phobius"/>
    </source>
</evidence>
<keyword evidence="2" id="KW-1133">Transmembrane helix</keyword>
<dbReference type="EMBL" id="HBIN01018578">
    <property type="protein sequence ID" value="CAE0444119.1"/>
    <property type="molecule type" value="Transcribed_RNA"/>
</dbReference>
<keyword evidence="2" id="KW-0812">Transmembrane</keyword>
<accession>A0A7S3PMC0</accession>